<dbReference type="GO" id="GO:0005886">
    <property type="term" value="C:plasma membrane"/>
    <property type="evidence" value="ECO:0007669"/>
    <property type="project" value="UniProtKB-SubCell"/>
</dbReference>
<dbReference type="PANTHER" id="PTHR11795">
    <property type="entry name" value="BRANCHED-CHAIN AMINO ACID TRANSPORT SYSTEM PERMEASE PROTEIN LIVH"/>
    <property type="match status" value="1"/>
</dbReference>
<feature type="transmembrane region" description="Helical" evidence="9">
    <location>
        <begin position="238"/>
        <end position="263"/>
    </location>
</feature>
<evidence type="ECO:0000256" key="2">
    <source>
        <dbReference type="ARBA" id="ARBA00022448"/>
    </source>
</evidence>
<dbReference type="GO" id="GO:0022857">
    <property type="term" value="F:transmembrane transporter activity"/>
    <property type="evidence" value="ECO:0007669"/>
    <property type="project" value="InterPro"/>
</dbReference>
<evidence type="ECO:0000256" key="1">
    <source>
        <dbReference type="ARBA" id="ARBA00004651"/>
    </source>
</evidence>
<dbReference type="Proteomes" id="UP000620366">
    <property type="component" value="Unassembled WGS sequence"/>
</dbReference>
<feature type="transmembrane region" description="Helical" evidence="9">
    <location>
        <begin position="71"/>
        <end position="92"/>
    </location>
</feature>
<evidence type="ECO:0000313" key="10">
    <source>
        <dbReference type="EMBL" id="MBC8536398.1"/>
    </source>
</evidence>
<dbReference type="Pfam" id="PF02653">
    <property type="entry name" value="BPD_transp_2"/>
    <property type="match status" value="1"/>
</dbReference>
<keyword evidence="7 9" id="KW-0472">Membrane</keyword>
<comment type="subcellular location">
    <subcellularLocation>
        <location evidence="1">Cell membrane</location>
        <topology evidence="1">Multi-pass membrane protein</topology>
    </subcellularLocation>
</comment>
<reference evidence="10" key="1">
    <citation type="submission" date="2020-08" db="EMBL/GenBank/DDBJ databases">
        <title>Genome public.</title>
        <authorList>
            <person name="Liu C."/>
            <person name="Sun Q."/>
        </authorList>
    </citation>
    <scope>NUCLEOTIDE SEQUENCE</scope>
    <source>
        <strain evidence="10">BX7</strain>
    </source>
</reference>
<feature type="transmembrane region" description="Helical" evidence="9">
    <location>
        <begin position="204"/>
        <end position="226"/>
    </location>
</feature>
<evidence type="ECO:0000256" key="6">
    <source>
        <dbReference type="ARBA" id="ARBA00022989"/>
    </source>
</evidence>
<name>A0A926DE24_9FIRM</name>
<keyword evidence="6 9" id="KW-1133">Transmembrane helix</keyword>
<evidence type="ECO:0000256" key="5">
    <source>
        <dbReference type="ARBA" id="ARBA00022970"/>
    </source>
</evidence>
<sequence length="301" mass="32407">MRNGRRGGCKVYYGAVVQGVVMGCIYGLTTLGVNIIFGIMKIVNWANNSLLMVSMYIIFGVVTLTGTNPYVAMLVAAPIMFCFGWAFQHTVIRPLYRRETEKNPYGLLLCTAGLGIALENITLMLLKSTPRTIKMGITQIYVDVGFGASVSLVKIIGAVIAVATTATLWAFMSKSYAGRALRSTAQDRDAARLMGINVMRYYDLAFGIGCGICAIAGCVYSTFYQITPSSGATVGHKAFIILVLGGIESVPGCLLAGVLLGVVEAVGAMLFNSYIGEMLCFVVFVLVLFFRPNGLFGRRAR</sequence>
<comment type="similarity">
    <text evidence="8">Belongs to the binding-protein-dependent transport system permease family. LivHM subfamily.</text>
</comment>
<keyword evidence="5" id="KW-0029">Amino-acid transport</keyword>
<keyword evidence="4 9" id="KW-0812">Transmembrane</keyword>
<protein>
    <submittedName>
        <fullName evidence="10">Branched-chain amino acid ABC transporter permease</fullName>
    </submittedName>
</protein>
<evidence type="ECO:0000256" key="9">
    <source>
        <dbReference type="SAM" id="Phobius"/>
    </source>
</evidence>
<dbReference type="PROSITE" id="PS51257">
    <property type="entry name" value="PROKAR_LIPOPROTEIN"/>
    <property type="match status" value="1"/>
</dbReference>
<keyword evidence="2" id="KW-0813">Transport</keyword>
<feature type="transmembrane region" description="Helical" evidence="9">
    <location>
        <begin position="269"/>
        <end position="290"/>
    </location>
</feature>
<keyword evidence="3" id="KW-1003">Cell membrane</keyword>
<accession>A0A926DE24</accession>
<evidence type="ECO:0000313" key="11">
    <source>
        <dbReference type="Proteomes" id="UP000620366"/>
    </source>
</evidence>
<evidence type="ECO:0000256" key="8">
    <source>
        <dbReference type="ARBA" id="ARBA00037998"/>
    </source>
</evidence>
<evidence type="ECO:0000256" key="4">
    <source>
        <dbReference type="ARBA" id="ARBA00022692"/>
    </source>
</evidence>
<feature type="transmembrane region" description="Helical" evidence="9">
    <location>
        <begin position="45"/>
        <end position="64"/>
    </location>
</feature>
<dbReference type="InterPro" id="IPR001851">
    <property type="entry name" value="ABC_transp_permease"/>
</dbReference>
<proteinExistence type="inferred from homology"/>
<gene>
    <name evidence="10" type="ORF">H8695_06785</name>
</gene>
<evidence type="ECO:0000256" key="7">
    <source>
        <dbReference type="ARBA" id="ARBA00023136"/>
    </source>
</evidence>
<feature type="transmembrane region" description="Helical" evidence="9">
    <location>
        <begin position="104"/>
        <end position="126"/>
    </location>
</feature>
<dbReference type="AlphaFoldDB" id="A0A926DE24"/>
<dbReference type="GO" id="GO:0006865">
    <property type="term" value="P:amino acid transport"/>
    <property type="evidence" value="ECO:0007669"/>
    <property type="project" value="UniProtKB-KW"/>
</dbReference>
<dbReference type="CDD" id="cd06582">
    <property type="entry name" value="TM_PBP1_LivH_like"/>
    <property type="match status" value="1"/>
</dbReference>
<dbReference type="PANTHER" id="PTHR11795:SF445">
    <property type="entry name" value="AMINO ACID ABC TRANSPORTER PERMEASE PROTEIN"/>
    <property type="match status" value="1"/>
</dbReference>
<organism evidence="10 11">
    <name type="scientific">Feifania hominis</name>
    <dbReference type="NCBI Taxonomy" id="2763660"/>
    <lineage>
        <taxon>Bacteria</taxon>
        <taxon>Bacillati</taxon>
        <taxon>Bacillota</taxon>
        <taxon>Clostridia</taxon>
        <taxon>Eubacteriales</taxon>
        <taxon>Feifaniaceae</taxon>
        <taxon>Feifania</taxon>
    </lineage>
</organism>
<feature type="transmembrane region" description="Helical" evidence="9">
    <location>
        <begin position="12"/>
        <end position="39"/>
    </location>
</feature>
<dbReference type="InterPro" id="IPR052157">
    <property type="entry name" value="BCAA_transport_permease"/>
</dbReference>
<comment type="caution">
    <text evidence="10">The sequence shown here is derived from an EMBL/GenBank/DDBJ whole genome shotgun (WGS) entry which is preliminary data.</text>
</comment>
<keyword evidence="11" id="KW-1185">Reference proteome</keyword>
<dbReference type="EMBL" id="JACRSP010000002">
    <property type="protein sequence ID" value="MBC8536398.1"/>
    <property type="molecule type" value="Genomic_DNA"/>
</dbReference>
<feature type="transmembrane region" description="Helical" evidence="9">
    <location>
        <begin position="146"/>
        <end position="172"/>
    </location>
</feature>
<evidence type="ECO:0000256" key="3">
    <source>
        <dbReference type="ARBA" id="ARBA00022475"/>
    </source>
</evidence>